<gene>
    <name evidence="6" type="ORF">FOE78_12490</name>
</gene>
<evidence type="ECO:0000313" key="7">
    <source>
        <dbReference type="Proteomes" id="UP000319263"/>
    </source>
</evidence>
<dbReference type="OrthoDB" id="144293at2"/>
<keyword evidence="2" id="KW-0418">Kinase</keyword>
<evidence type="ECO:0000256" key="1">
    <source>
        <dbReference type="ARBA" id="ARBA00022679"/>
    </source>
</evidence>
<dbReference type="InterPro" id="IPR003594">
    <property type="entry name" value="HATPase_dom"/>
</dbReference>
<dbReference type="PANTHER" id="PTHR24421">
    <property type="entry name" value="NITRATE/NITRITE SENSOR PROTEIN NARX-RELATED"/>
    <property type="match status" value="1"/>
</dbReference>
<dbReference type="SMART" id="SM00387">
    <property type="entry name" value="HATPase_c"/>
    <property type="match status" value="1"/>
</dbReference>
<dbReference type="InterPro" id="IPR050482">
    <property type="entry name" value="Sensor_HK_TwoCompSys"/>
</dbReference>
<dbReference type="Pfam" id="PF07730">
    <property type="entry name" value="HisKA_3"/>
    <property type="match status" value="1"/>
</dbReference>
<dbReference type="EMBL" id="CP041692">
    <property type="protein sequence ID" value="QDP96620.1"/>
    <property type="molecule type" value="Genomic_DNA"/>
</dbReference>
<dbReference type="CDD" id="cd16917">
    <property type="entry name" value="HATPase_UhpB-NarQ-NarX-like"/>
    <property type="match status" value="1"/>
</dbReference>
<dbReference type="AlphaFoldDB" id="A0A516PZM0"/>
<evidence type="ECO:0000256" key="3">
    <source>
        <dbReference type="ARBA" id="ARBA00023012"/>
    </source>
</evidence>
<dbReference type="Gene3D" id="1.20.5.1930">
    <property type="match status" value="1"/>
</dbReference>
<dbReference type="Proteomes" id="UP000319263">
    <property type="component" value="Chromosome"/>
</dbReference>
<keyword evidence="4" id="KW-0812">Transmembrane</keyword>
<feature type="transmembrane region" description="Helical" evidence="4">
    <location>
        <begin position="37"/>
        <end position="70"/>
    </location>
</feature>
<dbReference type="InterPro" id="IPR011712">
    <property type="entry name" value="Sig_transdc_His_kin_sub3_dim/P"/>
</dbReference>
<feature type="domain" description="Histidine kinase/HSP90-like ATPase" evidence="5">
    <location>
        <begin position="305"/>
        <end position="402"/>
    </location>
</feature>
<dbReference type="GO" id="GO:0046983">
    <property type="term" value="F:protein dimerization activity"/>
    <property type="evidence" value="ECO:0007669"/>
    <property type="project" value="InterPro"/>
</dbReference>
<organism evidence="6 7">
    <name type="scientific">Microlunatus elymi</name>
    <dbReference type="NCBI Taxonomy" id="2596828"/>
    <lineage>
        <taxon>Bacteria</taxon>
        <taxon>Bacillati</taxon>
        <taxon>Actinomycetota</taxon>
        <taxon>Actinomycetes</taxon>
        <taxon>Propionibacteriales</taxon>
        <taxon>Propionibacteriaceae</taxon>
        <taxon>Microlunatus</taxon>
    </lineage>
</organism>
<feature type="transmembrane region" description="Helical" evidence="4">
    <location>
        <begin position="128"/>
        <end position="146"/>
    </location>
</feature>
<reference evidence="6 7" key="1">
    <citation type="submission" date="2019-07" db="EMBL/GenBank/DDBJ databases">
        <title>Microlunatus dokdonensis sp. nov. isolated from the rhizospheric soil of the wild plant Elymus tsukushiensis.</title>
        <authorList>
            <person name="Ghim S.-Y."/>
            <person name="Hwang Y.-J."/>
            <person name="Son J.-S."/>
            <person name="Shin J.-H."/>
        </authorList>
    </citation>
    <scope>NUCLEOTIDE SEQUENCE [LARGE SCALE GENOMIC DNA]</scope>
    <source>
        <strain evidence="6 7">KUDC0627</strain>
    </source>
</reference>
<dbReference type="Gene3D" id="3.30.565.10">
    <property type="entry name" value="Histidine kinase-like ATPase, C-terminal domain"/>
    <property type="match status" value="1"/>
</dbReference>
<evidence type="ECO:0000256" key="2">
    <source>
        <dbReference type="ARBA" id="ARBA00022777"/>
    </source>
</evidence>
<evidence type="ECO:0000259" key="5">
    <source>
        <dbReference type="SMART" id="SM00387"/>
    </source>
</evidence>
<evidence type="ECO:0000313" key="6">
    <source>
        <dbReference type="EMBL" id="QDP96620.1"/>
    </source>
</evidence>
<name>A0A516PZM0_9ACTN</name>
<keyword evidence="7" id="KW-1185">Reference proteome</keyword>
<keyword evidence="4" id="KW-0472">Membrane</keyword>
<keyword evidence="3" id="KW-0902">Two-component regulatory system</keyword>
<proteinExistence type="predicted"/>
<dbReference type="Pfam" id="PF02518">
    <property type="entry name" value="HATPase_c"/>
    <property type="match status" value="1"/>
</dbReference>
<dbReference type="GO" id="GO:0000155">
    <property type="term" value="F:phosphorelay sensor kinase activity"/>
    <property type="evidence" value="ECO:0007669"/>
    <property type="project" value="InterPro"/>
</dbReference>
<keyword evidence="4" id="KW-1133">Transmembrane helix</keyword>
<dbReference type="InterPro" id="IPR036890">
    <property type="entry name" value="HATPase_C_sf"/>
</dbReference>
<dbReference type="KEGG" id="mik:FOE78_12490"/>
<feature type="transmembrane region" description="Helical" evidence="4">
    <location>
        <begin position="77"/>
        <end position="99"/>
    </location>
</feature>
<dbReference type="SUPFAM" id="SSF55874">
    <property type="entry name" value="ATPase domain of HSP90 chaperone/DNA topoisomerase II/histidine kinase"/>
    <property type="match status" value="1"/>
</dbReference>
<protein>
    <recommendedName>
        <fullName evidence="5">Histidine kinase/HSP90-like ATPase domain-containing protein</fullName>
    </recommendedName>
</protein>
<feature type="transmembrane region" description="Helical" evidence="4">
    <location>
        <begin position="105"/>
        <end position="123"/>
    </location>
</feature>
<evidence type="ECO:0000256" key="4">
    <source>
        <dbReference type="SAM" id="Phobius"/>
    </source>
</evidence>
<accession>A0A516PZM0</accession>
<dbReference type="GO" id="GO:0016020">
    <property type="term" value="C:membrane"/>
    <property type="evidence" value="ECO:0007669"/>
    <property type="project" value="InterPro"/>
</dbReference>
<keyword evidence="1" id="KW-0808">Transferase</keyword>
<feature type="transmembrane region" description="Helical" evidence="4">
    <location>
        <begin position="152"/>
        <end position="176"/>
    </location>
</feature>
<sequence length="402" mass="42373">MTVALESTVPDRMTTAASAVLLGDAHFVRLVRWVYTARLICLALAAPVAILQGSAVAAISLLTLTFLSLLYSRGRRLMELLISHPLLASLDVALSVLLLLSVSSAQPWTLTAVCTALAAGLLFPRHVLWVLVAPLALGAIWAPALMAADTGWADWLAAVAGLPALVVGVAVIGAVIRHSTMARIEAQAEVSETVAAIGAAEERARLARDMHDSVGKSLHGISLTAYALTRAVDQQPAMVRELADGLAHGAETAAAEARRLLMALRSGQWDRPTVEVVSERLRDWSARTSVPARLNKTAAVDAAAEVTHQLVAALEECLHNIEKHAQASEVDVSLLGGADTIELVVSDDGIGFDPAVLAERERAGHFGQRGLRERAESVGGTATVVSAPGEGTTVRWTALRQP</sequence>
<dbReference type="RefSeq" id="WP_143986583.1">
    <property type="nucleotide sequence ID" value="NZ_CP041692.1"/>
</dbReference>